<dbReference type="InterPro" id="IPR006311">
    <property type="entry name" value="TAT_signal"/>
</dbReference>
<reference evidence="3 4" key="1">
    <citation type="submission" date="2023-07" db="EMBL/GenBank/DDBJ databases">
        <title>Genomic Encyclopedia of Type Strains, Phase IV (KMG-IV): sequencing the most valuable type-strain genomes for metagenomic binning, comparative biology and taxonomic classification.</title>
        <authorList>
            <person name="Goeker M."/>
        </authorList>
    </citation>
    <scope>NUCLEOTIDE SEQUENCE [LARGE SCALE GENOMIC DNA]</scope>
    <source>
        <strain evidence="3 4">DSM 3770</strain>
    </source>
</reference>
<gene>
    <name evidence="3" type="ORF">QOZ94_001703</name>
</gene>
<dbReference type="EMBL" id="JAUSVY010000003">
    <property type="protein sequence ID" value="MDQ0504921.1"/>
    <property type="molecule type" value="Genomic_DNA"/>
</dbReference>
<keyword evidence="2" id="KW-0732">Signal</keyword>
<feature type="signal peptide" evidence="2">
    <location>
        <begin position="1"/>
        <end position="30"/>
    </location>
</feature>
<dbReference type="PROSITE" id="PS51318">
    <property type="entry name" value="TAT"/>
    <property type="match status" value="1"/>
</dbReference>
<organism evidence="3 4">
    <name type="scientific">Xanthobacter agilis</name>
    <dbReference type="NCBI Taxonomy" id="47492"/>
    <lineage>
        <taxon>Bacteria</taxon>
        <taxon>Pseudomonadati</taxon>
        <taxon>Pseudomonadota</taxon>
        <taxon>Alphaproteobacteria</taxon>
        <taxon>Hyphomicrobiales</taxon>
        <taxon>Xanthobacteraceae</taxon>
        <taxon>Xanthobacter</taxon>
    </lineage>
</organism>
<dbReference type="Gene3D" id="3.40.190.10">
    <property type="entry name" value="Periplasmic binding protein-like II"/>
    <property type="match status" value="2"/>
</dbReference>
<dbReference type="PANTHER" id="PTHR30632:SF16">
    <property type="entry name" value="MOLYBDATE_TUNGSTATE-BINDING PROTEIN WTPA"/>
    <property type="match status" value="1"/>
</dbReference>
<keyword evidence="4" id="KW-1185">Reference proteome</keyword>
<accession>A0ABU0LCQ0</accession>
<dbReference type="Proteomes" id="UP001241747">
    <property type="component" value="Unassembled WGS sequence"/>
</dbReference>
<sequence length="311" mass="32678">MRRRAFLLGLMALGLSILGGGASGPVGAQAAEPVRVAYAGSMGVVMDRALGPAFTQQSGAPFQGIGQGAYGLARLIAGGQIQADVFVSITPGPIEILKKAGLVDGAVPVASTAMVIVYNAQGPHAAEFEAAKAGKTEWWKVLESPNVTFGRTDPATDPQGQNIIFTFLLAQRYYNQPDLMQKVLGGVYNDQQIFAEGSAMTRLEAGQVDASSGYQSAAVSAKLPFIALPDEINLSNPALAAQWYDAVSFKLPGKDGKEETVKPQPMVFYAAVLKNAPNPEAGAAFLKFMLTPEGQKLFQDAGYGPPKGDKI</sequence>
<dbReference type="PANTHER" id="PTHR30632">
    <property type="entry name" value="MOLYBDATE-BINDING PERIPLASMIC PROTEIN"/>
    <property type="match status" value="1"/>
</dbReference>
<comment type="caution">
    <text evidence="3">The sequence shown here is derived from an EMBL/GenBank/DDBJ whole genome shotgun (WGS) entry which is preliminary data.</text>
</comment>
<evidence type="ECO:0000256" key="2">
    <source>
        <dbReference type="SAM" id="SignalP"/>
    </source>
</evidence>
<proteinExistence type="inferred from homology"/>
<evidence type="ECO:0000256" key="1">
    <source>
        <dbReference type="ARBA" id="ARBA00009438"/>
    </source>
</evidence>
<feature type="chain" id="PRO_5046549670" evidence="2">
    <location>
        <begin position="31"/>
        <end position="311"/>
    </location>
</feature>
<comment type="similarity">
    <text evidence="1">Belongs to the bacterial solute-binding protein 1 family. WtpA subfamily.</text>
</comment>
<protein>
    <submittedName>
        <fullName evidence="3">Molybdate/tungstate transport system substrate-binding protein</fullName>
    </submittedName>
</protein>
<evidence type="ECO:0000313" key="3">
    <source>
        <dbReference type="EMBL" id="MDQ0504921.1"/>
    </source>
</evidence>
<evidence type="ECO:0000313" key="4">
    <source>
        <dbReference type="Proteomes" id="UP001241747"/>
    </source>
</evidence>
<dbReference type="SUPFAM" id="SSF53850">
    <property type="entry name" value="Periplasmic binding protein-like II"/>
    <property type="match status" value="1"/>
</dbReference>
<name>A0ABU0LCQ0_XANAG</name>
<dbReference type="RefSeq" id="WP_237344699.1">
    <property type="nucleotide sequence ID" value="NZ_JABWGX010000005.1"/>
</dbReference>
<dbReference type="Pfam" id="PF13531">
    <property type="entry name" value="SBP_bac_11"/>
    <property type="match status" value="1"/>
</dbReference>
<dbReference type="CDD" id="cd13540">
    <property type="entry name" value="PBP2_ModA_WtpA"/>
    <property type="match status" value="1"/>
</dbReference>
<dbReference type="InterPro" id="IPR050682">
    <property type="entry name" value="ModA/WtpA"/>
</dbReference>